<protein>
    <recommendedName>
        <fullName evidence="14">Olfactory receptor</fullName>
    </recommendedName>
</protein>
<dbReference type="InterPro" id="IPR000276">
    <property type="entry name" value="GPCR_Rhodpsn"/>
</dbReference>
<comment type="similarity">
    <text evidence="13">Belongs to the G-protein coupled receptor 1 family.</text>
</comment>
<reference evidence="17" key="1">
    <citation type="submission" date="2025-08" db="UniProtKB">
        <authorList>
            <consortium name="RefSeq"/>
        </authorList>
    </citation>
    <scope>IDENTIFICATION</scope>
</reference>
<dbReference type="PRINTS" id="PR00237">
    <property type="entry name" value="GPCRRHODOPSN"/>
</dbReference>
<dbReference type="InterPro" id="IPR052921">
    <property type="entry name" value="GPCR1_Superfamily_Member"/>
</dbReference>
<dbReference type="GO" id="GO:0004930">
    <property type="term" value="F:G protein-coupled receptor activity"/>
    <property type="evidence" value="ECO:0007669"/>
    <property type="project" value="UniProtKB-KW"/>
</dbReference>
<keyword evidence="16" id="KW-1185">Reference proteome</keyword>
<dbReference type="PANTHER" id="PTHR26451:SF885">
    <property type="entry name" value="OLFACTORY RECEPTOR"/>
    <property type="match status" value="1"/>
</dbReference>
<keyword evidence="3 14" id="KW-0716">Sensory transduction</keyword>
<dbReference type="Proteomes" id="UP000504632">
    <property type="component" value="Chromosome 6"/>
</dbReference>
<keyword evidence="5 14" id="KW-0552">Olfaction</keyword>
<keyword evidence="7 13" id="KW-0297">G-protein coupled receptor</keyword>
<dbReference type="PROSITE" id="PS50262">
    <property type="entry name" value="G_PROTEIN_RECEP_F1_2"/>
    <property type="match status" value="1"/>
</dbReference>
<feature type="transmembrane region" description="Helical" evidence="14">
    <location>
        <begin position="23"/>
        <end position="46"/>
    </location>
</feature>
<keyword evidence="10 13" id="KW-0675">Receptor</keyword>
<dbReference type="GO" id="GO:0005886">
    <property type="term" value="C:plasma membrane"/>
    <property type="evidence" value="ECO:0007669"/>
    <property type="project" value="UniProtKB-SubCell"/>
</dbReference>
<dbReference type="InterPro" id="IPR000725">
    <property type="entry name" value="Olfact_rcpt"/>
</dbReference>
<dbReference type="GeneID" id="115814950"/>
<keyword evidence="4 13" id="KW-0812">Transmembrane</keyword>
<dbReference type="PANTHER" id="PTHR26451">
    <property type="entry name" value="G_PROTEIN_RECEP_F1_2 DOMAIN-CONTAINING PROTEIN"/>
    <property type="match status" value="1"/>
</dbReference>
<evidence type="ECO:0000256" key="4">
    <source>
        <dbReference type="ARBA" id="ARBA00022692"/>
    </source>
</evidence>
<evidence type="ECO:0000256" key="14">
    <source>
        <dbReference type="RuleBase" id="RU363047"/>
    </source>
</evidence>
<keyword evidence="6 14" id="KW-1133">Transmembrane helix</keyword>
<dbReference type="GO" id="GO:0005549">
    <property type="term" value="F:odorant binding"/>
    <property type="evidence" value="ECO:0007669"/>
    <property type="project" value="TreeGrafter"/>
</dbReference>
<dbReference type="SUPFAM" id="SSF81321">
    <property type="entry name" value="Family A G protein-coupled receptor-like"/>
    <property type="match status" value="1"/>
</dbReference>
<organism evidence="16 17">
    <name type="scientific">Chanos chanos</name>
    <name type="common">Milkfish</name>
    <name type="synonym">Mugil chanos</name>
    <dbReference type="NCBI Taxonomy" id="29144"/>
    <lineage>
        <taxon>Eukaryota</taxon>
        <taxon>Metazoa</taxon>
        <taxon>Chordata</taxon>
        <taxon>Craniata</taxon>
        <taxon>Vertebrata</taxon>
        <taxon>Euteleostomi</taxon>
        <taxon>Actinopterygii</taxon>
        <taxon>Neopterygii</taxon>
        <taxon>Teleostei</taxon>
        <taxon>Ostariophysi</taxon>
        <taxon>Gonorynchiformes</taxon>
        <taxon>Chanidae</taxon>
        <taxon>Chanos</taxon>
    </lineage>
</organism>
<dbReference type="OrthoDB" id="6147321at2759"/>
<evidence type="ECO:0000256" key="8">
    <source>
        <dbReference type="ARBA" id="ARBA00023136"/>
    </source>
</evidence>
<feature type="transmembrane region" description="Helical" evidence="14">
    <location>
        <begin position="237"/>
        <end position="256"/>
    </location>
</feature>
<gene>
    <name evidence="17" type="primary">LOC115814950</name>
</gene>
<dbReference type="RefSeq" id="XP_030633784.1">
    <property type="nucleotide sequence ID" value="XM_030777924.1"/>
</dbReference>
<dbReference type="FunFam" id="1.20.1070.10:FF:000024">
    <property type="entry name" value="Olfactory receptor"/>
    <property type="match status" value="1"/>
</dbReference>
<dbReference type="GO" id="GO:0004984">
    <property type="term" value="F:olfactory receptor activity"/>
    <property type="evidence" value="ECO:0007669"/>
    <property type="project" value="InterPro"/>
</dbReference>
<evidence type="ECO:0000256" key="10">
    <source>
        <dbReference type="ARBA" id="ARBA00023170"/>
    </source>
</evidence>
<keyword evidence="9" id="KW-1015">Disulfide bond</keyword>
<proteinExistence type="inferred from homology"/>
<dbReference type="InterPro" id="IPR017452">
    <property type="entry name" value="GPCR_Rhodpsn_7TM"/>
</dbReference>
<evidence type="ECO:0000256" key="9">
    <source>
        <dbReference type="ARBA" id="ARBA00023157"/>
    </source>
</evidence>
<evidence type="ECO:0000256" key="1">
    <source>
        <dbReference type="ARBA" id="ARBA00004651"/>
    </source>
</evidence>
<feature type="domain" description="G-protein coupled receptors family 1 profile" evidence="15">
    <location>
        <begin position="39"/>
        <end position="289"/>
    </location>
</feature>
<dbReference type="PROSITE" id="PS00237">
    <property type="entry name" value="G_PROTEIN_RECEP_F1_1"/>
    <property type="match status" value="1"/>
</dbReference>
<evidence type="ECO:0000256" key="5">
    <source>
        <dbReference type="ARBA" id="ARBA00022725"/>
    </source>
</evidence>
<dbReference type="Pfam" id="PF13853">
    <property type="entry name" value="7tm_4"/>
    <property type="match status" value="1"/>
</dbReference>
<dbReference type="AlphaFoldDB" id="A0A6J2VPS5"/>
<feature type="transmembrane region" description="Helical" evidence="14">
    <location>
        <begin position="139"/>
        <end position="160"/>
    </location>
</feature>
<keyword evidence="11" id="KW-0325">Glycoprotein</keyword>
<feature type="transmembrane region" description="Helical" evidence="14">
    <location>
        <begin position="58"/>
        <end position="84"/>
    </location>
</feature>
<keyword evidence="8 14" id="KW-0472">Membrane</keyword>
<name>A0A6J2VPS5_CHACN</name>
<evidence type="ECO:0000256" key="6">
    <source>
        <dbReference type="ARBA" id="ARBA00022989"/>
    </source>
</evidence>
<evidence type="ECO:0000256" key="2">
    <source>
        <dbReference type="ARBA" id="ARBA00022475"/>
    </source>
</evidence>
<evidence type="ECO:0000256" key="11">
    <source>
        <dbReference type="ARBA" id="ARBA00023180"/>
    </source>
</evidence>
<accession>A0A6J2VPS5</accession>
<evidence type="ECO:0000256" key="12">
    <source>
        <dbReference type="ARBA" id="ARBA00023224"/>
    </source>
</evidence>
<feature type="transmembrane region" description="Helical" evidence="14">
    <location>
        <begin position="268"/>
        <end position="291"/>
    </location>
</feature>
<feature type="transmembrane region" description="Helical" evidence="14">
    <location>
        <begin position="194"/>
        <end position="216"/>
    </location>
</feature>
<dbReference type="Gene3D" id="1.20.1070.10">
    <property type="entry name" value="Rhodopsin 7-helix transmembrane proteins"/>
    <property type="match status" value="1"/>
</dbReference>
<evidence type="ECO:0000313" key="17">
    <source>
        <dbReference type="RefSeq" id="XP_030633784.1"/>
    </source>
</evidence>
<feature type="transmembrane region" description="Helical" evidence="14">
    <location>
        <begin position="90"/>
        <end position="118"/>
    </location>
</feature>
<evidence type="ECO:0000313" key="16">
    <source>
        <dbReference type="Proteomes" id="UP000504632"/>
    </source>
</evidence>
<evidence type="ECO:0000256" key="7">
    <source>
        <dbReference type="ARBA" id="ARBA00023040"/>
    </source>
</evidence>
<evidence type="ECO:0000256" key="3">
    <source>
        <dbReference type="ARBA" id="ARBA00022606"/>
    </source>
</evidence>
<evidence type="ECO:0000256" key="13">
    <source>
        <dbReference type="RuleBase" id="RU000688"/>
    </source>
</evidence>
<sequence length="318" mass="36464">MNNSAEVTSLILTAYGNIGDMRYFYFILLFVMYITMLFSNTLLIAVICLERGLHEPMYLFLCSLSVNELYGATSLLPALLLYLLSDNNEISFAFCFIQIFCLYTYGVTELGNLAVMSYDRYISICYPLHYYEIITSCKVCFFISLVWLYSFCSVAVTISLSLRLKLCGNVIEKIYCDNYLLVKLACTSTTLNNVYGLVGTFFGVGITFIPILYSYAKILNICMTSSKETRLKALNTCFPHLASLINFSVGVLLVIIQSRFDMTHVPIVLRTVISVYFIMCPPLFNPFMYGLRMNKIRDAFKNIIYYKWQLYPLMRSAK</sequence>
<comment type="subcellular location">
    <subcellularLocation>
        <location evidence="1 14">Cell membrane</location>
        <topology evidence="1 14">Multi-pass membrane protein</topology>
    </subcellularLocation>
</comment>
<keyword evidence="12 13" id="KW-0807">Transducer</keyword>
<dbReference type="InParanoid" id="A0A6J2VPS5"/>
<dbReference type="PRINTS" id="PR00245">
    <property type="entry name" value="OLFACTORYR"/>
</dbReference>
<keyword evidence="2 14" id="KW-1003">Cell membrane</keyword>
<evidence type="ECO:0000259" key="15">
    <source>
        <dbReference type="PROSITE" id="PS50262"/>
    </source>
</evidence>